<dbReference type="Proteomes" id="UP001163096">
    <property type="component" value="Chromosome"/>
</dbReference>
<reference evidence="1" key="1">
    <citation type="submission" date="2022-11" db="EMBL/GenBank/DDBJ databases">
        <title>Complete genome sequence of Methanogenium organophilum DSM 3596.</title>
        <authorList>
            <person name="Chen S.-C."/>
            <person name="Lai S.-J."/>
            <person name="You Y.-T."/>
        </authorList>
    </citation>
    <scope>NUCLEOTIDE SEQUENCE</scope>
    <source>
        <strain evidence="1">DSM 3596</strain>
    </source>
</reference>
<sequence>MLKKAGYVQTRRRMIRDCDNQENNIIEVIIHGTKFGIRLSELYQAMSGIRSGRIEPIRNNAECRLCGTAGKVFASSSGKAVNITLNNGDRFTVSQRSLRHVLAQCGRYAPLYSVPRTVPVDMQTVFSGDTDYGNVSVIC</sequence>
<organism evidence="1 2">
    <name type="scientific">Methanogenium organophilum</name>
    <dbReference type="NCBI Taxonomy" id="2199"/>
    <lineage>
        <taxon>Archaea</taxon>
        <taxon>Methanobacteriati</taxon>
        <taxon>Methanobacteriota</taxon>
        <taxon>Stenosarchaea group</taxon>
        <taxon>Methanomicrobia</taxon>
        <taxon>Methanomicrobiales</taxon>
        <taxon>Methanomicrobiaceae</taxon>
        <taxon>Methanogenium</taxon>
    </lineage>
</organism>
<gene>
    <name evidence="1" type="ORF">OU421_12960</name>
</gene>
<dbReference type="AlphaFoldDB" id="A0A9X9T7F1"/>
<dbReference type="EMBL" id="CP113361">
    <property type="protein sequence ID" value="WAI01298.1"/>
    <property type="molecule type" value="Genomic_DNA"/>
</dbReference>
<name>A0A9X9T7F1_METOG</name>
<protein>
    <submittedName>
        <fullName evidence="1">Uncharacterized protein</fullName>
    </submittedName>
</protein>
<dbReference type="KEGG" id="mou:OU421_12960"/>
<dbReference type="GeneID" id="76836028"/>
<evidence type="ECO:0000313" key="1">
    <source>
        <dbReference type="EMBL" id="WAI01298.1"/>
    </source>
</evidence>
<keyword evidence="2" id="KW-1185">Reference proteome</keyword>
<accession>A0A9X9T7F1</accession>
<evidence type="ECO:0000313" key="2">
    <source>
        <dbReference type="Proteomes" id="UP001163096"/>
    </source>
</evidence>
<proteinExistence type="predicted"/>
<dbReference type="RefSeq" id="WP_268186524.1">
    <property type="nucleotide sequence ID" value="NZ_CP113361.1"/>
</dbReference>